<dbReference type="Proteomes" id="UP000182762">
    <property type="component" value="Unassembled WGS sequence"/>
</dbReference>
<gene>
    <name evidence="1" type="ORF">SAMN02745910_05308</name>
</gene>
<evidence type="ECO:0000313" key="1">
    <source>
        <dbReference type="EMBL" id="SFQ89590.1"/>
    </source>
</evidence>
<name>A0A1I6C8Q8_9BACI</name>
<evidence type="ECO:0000313" key="2">
    <source>
        <dbReference type="Proteomes" id="UP000182762"/>
    </source>
</evidence>
<protein>
    <submittedName>
        <fullName evidence="1">Uncharacterized protein</fullName>
    </submittedName>
</protein>
<sequence>MPCFPVLAPPTLNTVTATHAIPPTLSINESDYKLKRIFNLMFLNVNPIHF</sequence>
<accession>A0A1I6C8Q8</accession>
<organism evidence="1 2">
    <name type="scientific">Priestia endophytica DSM 13796</name>
    <dbReference type="NCBI Taxonomy" id="1121089"/>
    <lineage>
        <taxon>Bacteria</taxon>
        <taxon>Bacillati</taxon>
        <taxon>Bacillota</taxon>
        <taxon>Bacilli</taxon>
        <taxon>Bacillales</taxon>
        <taxon>Bacillaceae</taxon>
        <taxon>Priestia</taxon>
    </lineage>
</organism>
<reference evidence="1 2" key="1">
    <citation type="submission" date="2016-10" db="EMBL/GenBank/DDBJ databases">
        <authorList>
            <person name="Varghese N."/>
            <person name="Submissions S."/>
        </authorList>
    </citation>
    <scope>NUCLEOTIDE SEQUENCE [LARGE SCALE GENOMIC DNA]</scope>
    <source>
        <strain evidence="1 2">DSM 13796</strain>
    </source>
</reference>
<dbReference type="EMBL" id="FOXX01000038">
    <property type="protein sequence ID" value="SFQ89590.1"/>
    <property type="molecule type" value="Genomic_DNA"/>
</dbReference>
<keyword evidence="2" id="KW-1185">Reference proteome</keyword>
<proteinExistence type="predicted"/>
<comment type="caution">
    <text evidence="1">The sequence shown here is derived from an EMBL/GenBank/DDBJ whole genome shotgun (WGS) entry which is preliminary data.</text>
</comment>